<sequence length="877" mass="95371">MPSFVHVPPMKRCWDAIPFQNGCDVPTGPVTRPVLPPKAQKRLRWPLALTRGGMIVERLWQAAWPLATVALAAIALAGFGGMQGWVSIILMGLAALICLVLAARRFIWPTADQTVRRLDNSLKGHPIATLRDEQATGVDDAASARLWQAHQSRMLGQIENVQAISPDLRVAAKDPLALRLIAATGAGMAIIFGPWTSAPTSGAETTATISASWEGWIEPPSYTGKPSLYLDDQSDGTLHIPTGSRLTLRRYGDPLALAFQGTALDTAASAVTSLTQQITRDGTLIIDGPVPRRWSLTAMPDSPPEIRPVGPLTRQLSGDFTLNFEAEDDYGITGGEVIISLALDEVTRDHGLSIDPEPRTGVSVDLPLPYRGLRTQIDGTLQENLIEHPFAGLPVTLTFQAHDGADQTGESQPYAMILPTRRFLNPVAKALIEQRRDLLWNRANARRASQVLRATLTYPEDLHLPEGLYLQLRSVIRRLEAGIAFTDVAQGVPNDLRDEVAQVLWDVAVQLDDGQLGDARARMEEALKRLEQAMRDGASAEELAELMEDYRDAMRDYVNQLAQQAPDQDPNAPQPDNAIELSQADLDAMMDRIEELMREGRADEAMQLLQQMQEMMENMQVAQGGEGQGQGDGAREDLRETMRQQQGLSDQAFRDLQEQGQGSQAGENQDNEGRDGGQGRGQSHDGAGGEQGQNGDGGGQEGPESQGGGDPGNSLADQQRALQQQLDSQRRSLPGAGDPAGRAARNTLDKAGRAMGRAADALEQGDIPEALDQQADAMEALREGLRQFDQAMANQQAEQDGQQGGNPGESDSASSQDPLGRSPTGQGGANQTDNPLGDTEETYRRAQELMQELRKRSGDTDRPELERDYLKRLLDRF</sequence>
<name>A0A545SZP1_9RHOB</name>
<feature type="region of interest" description="Disordered" evidence="2">
    <location>
        <begin position="654"/>
        <end position="864"/>
    </location>
</feature>
<evidence type="ECO:0000256" key="2">
    <source>
        <dbReference type="SAM" id="MobiDB-lite"/>
    </source>
</evidence>
<dbReference type="AlphaFoldDB" id="A0A545SZP1"/>
<keyword evidence="3" id="KW-0472">Membrane</keyword>
<feature type="compositionally biased region" description="Basic and acidic residues" evidence="2">
    <location>
        <begin position="841"/>
        <end position="864"/>
    </location>
</feature>
<evidence type="ECO:0000256" key="1">
    <source>
        <dbReference type="SAM" id="Coils"/>
    </source>
</evidence>
<dbReference type="InterPro" id="IPR012683">
    <property type="entry name" value="CHP02302_TM"/>
</dbReference>
<evidence type="ECO:0000313" key="4">
    <source>
        <dbReference type="EMBL" id="TQV70435.1"/>
    </source>
</evidence>
<feature type="transmembrane region" description="Helical" evidence="3">
    <location>
        <begin position="85"/>
        <end position="107"/>
    </location>
</feature>
<dbReference type="Proteomes" id="UP000315816">
    <property type="component" value="Unassembled WGS sequence"/>
</dbReference>
<feature type="compositionally biased region" description="Gly residues" evidence="2">
    <location>
        <begin position="678"/>
        <end position="711"/>
    </location>
</feature>
<evidence type="ECO:0000256" key="3">
    <source>
        <dbReference type="SAM" id="Phobius"/>
    </source>
</evidence>
<reference evidence="4 5" key="1">
    <citation type="submission" date="2019-06" db="EMBL/GenBank/DDBJ databases">
        <title>A novel species of marine bacteria.</title>
        <authorList>
            <person name="Wang Y."/>
        </authorList>
    </citation>
    <scope>NUCLEOTIDE SEQUENCE [LARGE SCALE GENOMIC DNA]</scope>
    <source>
        <strain evidence="4 5">MA1-10</strain>
    </source>
</reference>
<accession>A0A545SZP1</accession>
<feature type="coiled-coil region" evidence="1">
    <location>
        <begin position="516"/>
        <end position="622"/>
    </location>
</feature>
<feature type="transmembrane region" description="Helical" evidence="3">
    <location>
        <begin position="59"/>
        <end position="79"/>
    </location>
</feature>
<keyword evidence="1" id="KW-0175">Coiled coil</keyword>
<keyword evidence="3" id="KW-0812">Transmembrane</keyword>
<comment type="caution">
    <text evidence="4">The sequence shown here is derived from an EMBL/GenBank/DDBJ whole genome shotgun (WGS) entry which is preliminary data.</text>
</comment>
<organism evidence="4 5">
    <name type="scientific">Aliiroseovarius halocynthiae</name>
    <dbReference type="NCBI Taxonomy" id="985055"/>
    <lineage>
        <taxon>Bacteria</taxon>
        <taxon>Pseudomonadati</taxon>
        <taxon>Pseudomonadota</taxon>
        <taxon>Alphaproteobacteria</taxon>
        <taxon>Rhodobacterales</taxon>
        <taxon>Paracoccaceae</taxon>
        <taxon>Aliiroseovarius</taxon>
    </lineage>
</organism>
<dbReference type="RefSeq" id="WP_142851884.1">
    <property type="nucleotide sequence ID" value="NZ_ML660019.1"/>
</dbReference>
<dbReference type="EMBL" id="VICH01000001">
    <property type="protein sequence ID" value="TQV70435.1"/>
    <property type="molecule type" value="Genomic_DNA"/>
</dbReference>
<feature type="compositionally biased region" description="Low complexity" evidence="2">
    <location>
        <begin position="712"/>
        <end position="745"/>
    </location>
</feature>
<keyword evidence="5" id="KW-1185">Reference proteome</keyword>
<feature type="compositionally biased region" description="Polar residues" evidence="2">
    <location>
        <begin position="658"/>
        <end position="668"/>
    </location>
</feature>
<dbReference type="NCBIfam" id="TIGR02302">
    <property type="entry name" value="aProt_lowcomp"/>
    <property type="match status" value="1"/>
</dbReference>
<keyword evidence="3" id="KW-1133">Transmembrane helix</keyword>
<evidence type="ECO:0000313" key="5">
    <source>
        <dbReference type="Proteomes" id="UP000315816"/>
    </source>
</evidence>
<feature type="compositionally biased region" description="Polar residues" evidence="2">
    <location>
        <begin position="792"/>
        <end position="801"/>
    </location>
</feature>
<proteinExistence type="predicted"/>
<dbReference type="Pfam" id="PF13779">
    <property type="entry name" value="DUF4175"/>
    <property type="match status" value="1"/>
</dbReference>
<gene>
    <name evidence="4" type="ORF">FIL88_00590</name>
</gene>
<protein>
    <submittedName>
        <fullName evidence="4">TIGR02302 family protein</fullName>
    </submittedName>
</protein>
<feature type="transmembrane region" description="Helical" evidence="3">
    <location>
        <begin position="176"/>
        <end position="195"/>
    </location>
</feature>
<dbReference type="OrthoDB" id="8477685at2"/>